<feature type="transmembrane region" description="Helical" evidence="1">
    <location>
        <begin position="134"/>
        <end position="154"/>
    </location>
</feature>
<organism evidence="2 3">
    <name type="scientific">Ktedonospora formicarum</name>
    <dbReference type="NCBI Taxonomy" id="2778364"/>
    <lineage>
        <taxon>Bacteria</taxon>
        <taxon>Bacillati</taxon>
        <taxon>Chloroflexota</taxon>
        <taxon>Ktedonobacteria</taxon>
        <taxon>Ktedonobacterales</taxon>
        <taxon>Ktedonobacteraceae</taxon>
        <taxon>Ktedonospora</taxon>
    </lineage>
</organism>
<gene>
    <name evidence="2" type="ORF">KSX_81220</name>
</gene>
<feature type="transmembrane region" description="Helical" evidence="1">
    <location>
        <begin position="295"/>
        <end position="322"/>
    </location>
</feature>
<name>A0A8J3IEW3_9CHLR</name>
<feature type="transmembrane region" description="Helical" evidence="1">
    <location>
        <begin position="265"/>
        <end position="283"/>
    </location>
</feature>
<keyword evidence="3" id="KW-1185">Reference proteome</keyword>
<dbReference type="RefSeq" id="WP_220199023.1">
    <property type="nucleotide sequence ID" value="NZ_BNJF01000006.1"/>
</dbReference>
<sequence>MEIQQNHSEADLATKTYLRGKWLLAARLVWVSLALLIVVLNVLAAPAAIASTFLTPGVVRELHILGFSQALYLTLVIGMNGLCIGLYLAMAALLFWRRSHDRMAYFGSLTLLTFGGAVDGFQSDFTSSSLVWNLIVFVPFLVGQTTFLVFFYLFPSGRFVPRWTIWPTLLSVLYWCVMTADPDLNSGPLGTLILLFLLTTIIAQVYRYRRVSTFRERQQTKWLVFGFVLAMLIFILSRVLVFILPPAVLNSQVAGNLVGGGSADLALMLIPIFLGIAILRDRLFDIDLIINRTLVYGLLTGILAALYIGLTIGLESLVGLIARQSSQPVSIVLSTMAIAALFQPLRHRIQNVIDRRFYRRKYDAQKALATFASTLHNEVDLEQLGEHVLAVVNETMQPAHVSLWLCAPKLGIEQLSRHVEQPETRNKDS</sequence>
<keyword evidence="1" id="KW-0472">Membrane</keyword>
<feature type="transmembrane region" description="Helical" evidence="1">
    <location>
        <begin position="28"/>
        <end position="50"/>
    </location>
</feature>
<feature type="transmembrane region" description="Helical" evidence="1">
    <location>
        <begin position="163"/>
        <end position="180"/>
    </location>
</feature>
<dbReference type="Proteomes" id="UP000612362">
    <property type="component" value="Unassembled WGS sequence"/>
</dbReference>
<feature type="transmembrane region" description="Helical" evidence="1">
    <location>
        <begin position="186"/>
        <end position="206"/>
    </location>
</feature>
<reference evidence="2" key="1">
    <citation type="submission" date="2020-10" db="EMBL/GenBank/DDBJ databases">
        <title>Taxonomic study of unclassified bacteria belonging to the class Ktedonobacteria.</title>
        <authorList>
            <person name="Yabe S."/>
            <person name="Wang C.M."/>
            <person name="Zheng Y."/>
            <person name="Sakai Y."/>
            <person name="Cavaletti L."/>
            <person name="Monciardini P."/>
            <person name="Donadio S."/>
        </authorList>
    </citation>
    <scope>NUCLEOTIDE SEQUENCE</scope>
    <source>
        <strain evidence="2">SOSP1-1</strain>
    </source>
</reference>
<evidence type="ECO:0000313" key="2">
    <source>
        <dbReference type="EMBL" id="GHO49959.1"/>
    </source>
</evidence>
<feature type="transmembrane region" description="Helical" evidence="1">
    <location>
        <begin position="328"/>
        <end position="345"/>
    </location>
</feature>
<keyword evidence="1" id="KW-0812">Transmembrane</keyword>
<feature type="transmembrane region" description="Helical" evidence="1">
    <location>
        <begin position="103"/>
        <end position="122"/>
    </location>
</feature>
<feature type="transmembrane region" description="Helical" evidence="1">
    <location>
        <begin position="222"/>
        <end position="245"/>
    </location>
</feature>
<evidence type="ECO:0000313" key="3">
    <source>
        <dbReference type="Proteomes" id="UP000612362"/>
    </source>
</evidence>
<proteinExistence type="predicted"/>
<dbReference type="AlphaFoldDB" id="A0A8J3IEW3"/>
<evidence type="ECO:0000256" key="1">
    <source>
        <dbReference type="SAM" id="Phobius"/>
    </source>
</evidence>
<comment type="caution">
    <text evidence="2">The sequence shown here is derived from an EMBL/GenBank/DDBJ whole genome shotgun (WGS) entry which is preliminary data.</text>
</comment>
<feature type="transmembrane region" description="Helical" evidence="1">
    <location>
        <begin position="70"/>
        <end position="96"/>
    </location>
</feature>
<keyword evidence="1" id="KW-1133">Transmembrane helix</keyword>
<accession>A0A8J3IEW3</accession>
<dbReference type="EMBL" id="BNJF01000006">
    <property type="protein sequence ID" value="GHO49959.1"/>
    <property type="molecule type" value="Genomic_DNA"/>
</dbReference>
<protein>
    <submittedName>
        <fullName evidence="2">Uncharacterized protein</fullName>
    </submittedName>
</protein>